<accession>A0A260ZM11</accession>
<dbReference type="EMBL" id="NMWX01000093">
    <property type="protein sequence ID" value="OZF86718.1"/>
    <property type="molecule type" value="Genomic_DNA"/>
</dbReference>
<organism evidence="2 3">
    <name type="scientific">Caenorhabditis remanei</name>
    <name type="common">Caenorhabditis vulgaris</name>
    <dbReference type="NCBI Taxonomy" id="31234"/>
    <lineage>
        <taxon>Eukaryota</taxon>
        <taxon>Metazoa</taxon>
        <taxon>Ecdysozoa</taxon>
        <taxon>Nematoda</taxon>
        <taxon>Chromadorea</taxon>
        <taxon>Rhabditida</taxon>
        <taxon>Rhabditina</taxon>
        <taxon>Rhabditomorpha</taxon>
        <taxon>Rhabditoidea</taxon>
        <taxon>Rhabditidae</taxon>
        <taxon>Peloderinae</taxon>
        <taxon>Caenorhabditis</taxon>
    </lineage>
</organism>
<reference evidence="3" key="1">
    <citation type="submission" date="2017-08" db="EMBL/GenBank/DDBJ databases">
        <authorList>
            <person name="Fierst J.L."/>
        </authorList>
    </citation>
    <scope>NUCLEOTIDE SEQUENCE [LARGE SCALE GENOMIC DNA]</scope>
    <source>
        <strain evidence="3">PX439</strain>
    </source>
</reference>
<dbReference type="SUPFAM" id="SSF55120">
    <property type="entry name" value="Pseudouridine synthase"/>
    <property type="match status" value="1"/>
</dbReference>
<sequence>MSQSHLWKALSGVLCVYKRSGVSSSALIKLLTRQISETVAEIESTSQVRLPLISLPIVEPHHESGALVVVGRNEIADYRYHPLVSGRSIRSEDIQILDVLPLAANSSGVCLFGLNDGCEKVPEIMAKSWTNAYRIDGLLKKPVDTSAEIGKITRHRIEKVLSRMESEFRGASFRHANVDLESSEAFELARRGVPRAQLPGAQIVYSIDLNWFRSPRFSITAQCSGEDDEMLRQLVENIGINLGLESATIRLQRQNFGPFKSDDSLLEKQINLQNIIRNIQLNRRIIASSESIDKKVVTESTENESSNKIREVFDGFGLKESTKLDDYDAMRPAWPRNY</sequence>
<comment type="caution">
    <text evidence="2">The sequence shown here is derived from an EMBL/GenBank/DDBJ whole genome shotgun (WGS) entry which is preliminary data.</text>
</comment>
<dbReference type="InterPro" id="IPR020103">
    <property type="entry name" value="PsdUridine_synth_cat_dom_sf"/>
</dbReference>
<feature type="non-terminal residue" evidence="2">
    <location>
        <position position="1"/>
    </location>
</feature>
<proteinExistence type="predicted"/>
<dbReference type="GO" id="GO:0009982">
    <property type="term" value="F:pseudouridine synthase activity"/>
    <property type="evidence" value="ECO:0007669"/>
    <property type="project" value="InterPro"/>
</dbReference>
<evidence type="ECO:0000313" key="2">
    <source>
        <dbReference type="EMBL" id="OZF86718.1"/>
    </source>
</evidence>
<reference evidence="2" key="2">
    <citation type="submission" date="2017-08" db="EMBL/GenBank/DDBJ databases">
        <authorList>
            <person name="de Groot N.N."/>
        </authorList>
    </citation>
    <scope>NUCLEOTIDE SEQUENCE [LARGE SCALE GENOMIC DNA]</scope>
    <source>
        <strain evidence="2">PX439</strain>
    </source>
</reference>
<gene>
    <name evidence="2" type="ORF">FL82_23773</name>
    <name evidence="1" type="ORF">GCK72_013843</name>
</gene>
<dbReference type="GO" id="GO:0001522">
    <property type="term" value="P:pseudouridine synthesis"/>
    <property type="evidence" value="ECO:0007669"/>
    <property type="project" value="InterPro"/>
</dbReference>
<evidence type="ECO:0000313" key="4">
    <source>
        <dbReference type="Proteomes" id="UP000483820"/>
    </source>
</evidence>
<evidence type="ECO:0000313" key="3">
    <source>
        <dbReference type="Proteomes" id="UP000216624"/>
    </source>
</evidence>
<dbReference type="Proteomes" id="UP000483820">
    <property type="component" value="Chromosome IV"/>
</dbReference>
<dbReference type="PANTHER" id="PTHR13195:SF0">
    <property type="entry name" value="PSEUDOURIDYLATE SYNTHASE TRUB2, MITOCHONDRIAL"/>
    <property type="match status" value="1"/>
</dbReference>
<dbReference type="Proteomes" id="UP000216624">
    <property type="component" value="Unassembled WGS sequence"/>
</dbReference>
<dbReference type="Gene3D" id="3.30.2350.10">
    <property type="entry name" value="Pseudouridine synthase"/>
    <property type="match status" value="1"/>
</dbReference>
<name>A0A260ZM11_CAERE</name>
<keyword evidence="3" id="KW-1185">Reference proteome</keyword>
<evidence type="ECO:0000313" key="1">
    <source>
        <dbReference type="EMBL" id="KAF1757387.1"/>
    </source>
</evidence>
<protein>
    <recommendedName>
        <fullName evidence="5">Pseudouridine synthase II N-terminal domain-containing protein</fullName>
    </recommendedName>
</protein>
<reference evidence="1 4" key="3">
    <citation type="submission" date="2019-12" db="EMBL/GenBank/DDBJ databases">
        <title>Chromosome-level assembly of the Caenorhabditis remanei genome.</title>
        <authorList>
            <person name="Teterina A.A."/>
            <person name="Willis J.H."/>
            <person name="Phillips P.C."/>
        </authorList>
    </citation>
    <scope>NUCLEOTIDE SEQUENCE [LARGE SCALE GENOMIC DNA]</scope>
    <source>
        <strain evidence="1 4">PX506</strain>
        <tissue evidence="1">Whole organism</tissue>
    </source>
</reference>
<dbReference type="AlphaFoldDB" id="A0A260ZM11"/>
<dbReference type="EMBL" id="WUAV01000004">
    <property type="protein sequence ID" value="KAF1757387.1"/>
    <property type="molecule type" value="Genomic_DNA"/>
</dbReference>
<dbReference type="InterPro" id="IPR039048">
    <property type="entry name" value="Trub2"/>
</dbReference>
<evidence type="ECO:0008006" key="5">
    <source>
        <dbReference type="Google" id="ProtNLM"/>
    </source>
</evidence>
<dbReference type="PANTHER" id="PTHR13195">
    <property type="entry name" value="PSEUDOURIDINE SYNTHASE-RELATED"/>
    <property type="match status" value="1"/>
</dbReference>
<dbReference type="GO" id="GO:0003723">
    <property type="term" value="F:RNA binding"/>
    <property type="evidence" value="ECO:0007669"/>
    <property type="project" value="InterPro"/>
</dbReference>